<dbReference type="CDD" id="cd07699">
    <property type="entry name" value="IgC1_L"/>
    <property type="match status" value="1"/>
</dbReference>
<name>A0A8C9C7G2_PHOSS</name>
<keyword evidence="1" id="KW-1015">Disulfide bond</keyword>
<dbReference type="Ensembl" id="ENSPSNT00000019002.1">
    <property type="protein sequence ID" value="ENSPSNP00000016853.1"/>
    <property type="gene ID" value="ENSPSNG00000011698.1"/>
</dbReference>
<protein>
    <recommendedName>
        <fullName evidence="4">Ig-like domain-containing protein</fullName>
    </recommendedName>
</protein>
<dbReference type="PROSITE" id="PS00290">
    <property type="entry name" value="IG_MHC"/>
    <property type="match status" value="1"/>
</dbReference>
<proteinExistence type="predicted"/>
<dbReference type="Proteomes" id="UP000694554">
    <property type="component" value="Chromosome 13"/>
</dbReference>
<dbReference type="GeneTree" id="ENSGT00940000163478"/>
<evidence type="ECO:0000256" key="1">
    <source>
        <dbReference type="ARBA" id="ARBA00023157"/>
    </source>
</evidence>
<dbReference type="InterPro" id="IPR013783">
    <property type="entry name" value="Ig-like_fold"/>
</dbReference>
<reference evidence="5" key="1">
    <citation type="submission" date="2019-08" db="EMBL/GenBank/DDBJ databases">
        <title>Phocoena sinus (Vaquita) genome, mPhoSin1, primary haplotype.</title>
        <authorList>
            <person name="Morin P."/>
            <person name="Mountcastle J."/>
            <person name="Fungtammasan C."/>
            <person name="Rhie A."/>
            <person name="Rojas-Bracho L."/>
            <person name="Smith C.R."/>
            <person name="Taylor B.L."/>
            <person name="Gulland F.M.D."/>
            <person name="Musser W."/>
            <person name="Houck M."/>
            <person name="Haase B."/>
            <person name="Paez S."/>
            <person name="Howe K."/>
            <person name="Torrance J."/>
            <person name="Formenti G."/>
            <person name="Phillippy A."/>
            <person name="Ryder O."/>
            <person name="Jarvis E.D."/>
            <person name="Fedrigo O."/>
        </authorList>
    </citation>
    <scope>NUCLEOTIDE SEQUENCE [LARGE SCALE GENOMIC DNA]</scope>
</reference>
<dbReference type="AlphaFoldDB" id="A0A8C9C7G2"/>
<dbReference type="Pfam" id="PF07686">
    <property type="entry name" value="V-set"/>
    <property type="match status" value="1"/>
</dbReference>
<dbReference type="SMART" id="SM00407">
    <property type="entry name" value="IGc1"/>
    <property type="match status" value="1"/>
</dbReference>
<organism evidence="5 6">
    <name type="scientific">Phocoena sinus</name>
    <name type="common">Vaquita</name>
    <dbReference type="NCBI Taxonomy" id="42100"/>
    <lineage>
        <taxon>Eukaryota</taxon>
        <taxon>Metazoa</taxon>
        <taxon>Chordata</taxon>
        <taxon>Craniata</taxon>
        <taxon>Vertebrata</taxon>
        <taxon>Euteleostomi</taxon>
        <taxon>Mammalia</taxon>
        <taxon>Eutheria</taxon>
        <taxon>Laurasiatheria</taxon>
        <taxon>Artiodactyla</taxon>
        <taxon>Whippomorpha</taxon>
        <taxon>Cetacea</taxon>
        <taxon>Odontoceti</taxon>
        <taxon>Phocoenidae</taxon>
        <taxon>Phocoena</taxon>
    </lineage>
</organism>
<feature type="domain" description="Ig-like" evidence="4">
    <location>
        <begin position="37"/>
        <end position="146"/>
    </location>
</feature>
<reference evidence="5" key="3">
    <citation type="submission" date="2025-09" db="UniProtKB">
        <authorList>
            <consortium name="Ensembl"/>
        </authorList>
    </citation>
    <scope>IDENTIFICATION</scope>
</reference>
<evidence type="ECO:0000256" key="2">
    <source>
        <dbReference type="ARBA" id="ARBA00023319"/>
    </source>
</evidence>
<dbReference type="Pfam" id="PF07654">
    <property type="entry name" value="C1-set"/>
    <property type="match status" value="1"/>
</dbReference>
<dbReference type="InterPro" id="IPR050150">
    <property type="entry name" value="IgV_Light_Chain"/>
</dbReference>
<dbReference type="PROSITE" id="PS50835">
    <property type="entry name" value="IG_LIKE"/>
    <property type="match status" value="2"/>
</dbReference>
<dbReference type="InterPro" id="IPR013106">
    <property type="entry name" value="Ig_V-set"/>
</dbReference>
<evidence type="ECO:0000313" key="6">
    <source>
        <dbReference type="Proteomes" id="UP000694554"/>
    </source>
</evidence>
<feature type="region of interest" description="Disordered" evidence="3">
    <location>
        <begin position="1"/>
        <end position="31"/>
    </location>
</feature>
<evidence type="ECO:0000313" key="5">
    <source>
        <dbReference type="Ensembl" id="ENSPSNP00000016853.1"/>
    </source>
</evidence>
<dbReference type="SMART" id="SM00406">
    <property type="entry name" value="IGv"/>
    <property type="match status" value="1"/>
</dbReference>
<keyword evidence="2" id="KW-0393">Immunoglobulin domain</keyword>
<dbReference type="FunFam" id="2.60.40.10:FF:000283">
    <property type="entry name" value="Immunoglobulin kappa constant"/>
    <property type="match status" value="1"/>
</dbReference>
<dbReference type="SMART" id="SM00409">
    <property type="entry name" value="IG"/>
    <property type="match status" value="2"/>
</dbReference>
<reference evidence="5" key="2">
    <citation type="submission" date="2025-08" db="UniProtKB">
        <authorList>
            <consortium name="Ensembl"/>
        </authorList>
    </citation>
    <scope>IDENTIFICATION</scope>
</reference>
<dbReference type="InterPro" id="IPR003597">
    <property type="entry name" value="Ig_C1-set"/>
</dbReference>
<evidence type="ECO:0000259" key="4">
    <source>
        <dbReference type="PROSITE" id="PS50835"/>
    </source>
</evidence>
<dbReference type="SUPFAM" id="SSF48726">
    <property type="entry name" value="Immunoglobulin"/>
    <property type="match status" value="2"/>
</dbReference>
<dbReference type="InterPro" id="IPR036179">
    <property type="entry name" value="Ig-like_dom_sf"/>
</dbReference>
<dbReference type="InterPro" id="IPR007110">
    <property type="entry name" value="Ig-like_dom"/>
</dbReference>
<dbReference type="PANTHER" id="PTHR23267">
    <property type="entry name" value="IMMUNOGLOBULIN LIGHT CHAIN"/>
    <property type="match status" value="1"/>
</dbReference>
<sequence>MGCSSVEKRRHVVSAAGSPARPTPAALHVPPSPPCCPKPISMPESSPASLSLSLGESATLTCRASQSVSKYLAWYQQEPGQATRLLVYDATTRASGIPGRFSGSSGYGTDFTLTTDDVKSEDVACYFCSFGGGRSLTNSSISSKISPSVFLFHPSEQQLETGTASVVCLVNSFYPKTIKVSWKVDGVVQASNIQESFTEQDSKDSTYSLSSTLTLSRSEYESHSLYTCEVSHQSLASALVKSINKDEC</sequence>
<accession>A0A8C9C7G2</accession>
<dbReference type="InterPro" id="IPR003599">
    <property type="entry name" value="Ig_sub"/>
</dbReference>
<feature type="domain" description="Ig-like" evidence="4">
    <location>
        <begin position="147"/>
        <end position="244"/>
    </location>
</feature>
<dbReference type="Gene3D" id="2.60.40.10">
    <property type="entry name" value="Immunoglobulins"/>
    <property type="match status" value="2"/>
</dbReference>
<dbReference type="InterPro" id="IPR003006">
    <property type="entry name" value="Ig/MHC_CS"/>
</dbReference>
<evidence type="ECO:0000256" key="3">
    <source>
        <dbReference type="SAM" id="MobiDB-lite"/>
    </source>
</evidence>
<keyword evidence="6" id="KW-1185">Reference proteome</keyword>